<evidence type="ECO:0000313" key="5">
    <source>
        <dbReference type="Proteomes" id="UP000736328"/>
    </source>
</evidence>
<evidence type="ECO:0000313" key="4">
    <source>
        <dbReference type="EMBL" id="MBI4726528.1"/>
    </source>
</evidence>
<name>A0A933MK10_UNCT6</name>
<dbReference type="InterPro" id="IPR011913">
    <property type="entry name" value="RfaE_dom_I"/>
</dbReference>
<dbReference type="Proteomes" id="UP000736328">
    <property type="component" value="Unassembled WGS sequence"/>
</dbReference>
<sequence>MNPSKYKISPRRAGQIIGGFARRKVVVLGDLMLDEYLFGTVSRISPEAPVPVVEVSREEFHLGGAANVAWNIAALKGQAFPVGTVGSDRAEKMMRREFQAKKISELGLVKQSGRPTTIKTRIVASHQQVVRVDREHRQDISASAQQNVIKALEKLVPLTDAILIEDYNKGLITAQVLKAALELALKHKKIITVDPKFNHFLDFKGVTLFKPNIHEAERALGAKISSPEDIIKAGQSLIERLEAQAVLITAGDQGMYLFTAGKGKVFRIPTAAREVYDVSGAGDTVIAAATLALCAGASFLEAAVIANHAAGVEVSKFGVAEVTAAELKQALRNW</sequence>
<dbReference type="Pfam" id="PF00294">
    <property type="entry name" value="PfkB"/>
    <property type="match status" value="1"/>
</dbReference>
<dbReference type="GO" id="GO:0016773">
    <property type="term" value="F:phosphotransferase activity, alcohol group as acceptor"/>
    <property type="evidence" value="ECO:0007669"/>
    <property type="project" value="InterPro"/>
</dbReference>
<evidence type="ECO:0000256" key="2">
    <source>
        <dbReference type="ARBA" id="ARBA00022777"/>
    </source>
</evidence>
<dbReference type="InterPro" id="IPR002173">
    <property type="entry name" value="Carboh/pur_kinase_PfkB_CS"/>
</dbReference>
<evidence type="ECO:0000256" key="1">
    <source>
        <dbReference type="ARBA" id="ARBA00022679"/>
    </source>
</evidence>
<dbReference type="PANTHER" id="PTHR46969">
    <property type="entry name" value="BIFUNCTIONAL PROTEIN HLDE"/>
    <property type="match status" value="1"/>
</dbReference>
<dbReference type="GO" id="GO:0033785">
    <property type="term" value="F:heptose 7-phosphate kinase activity"/>
    <property type="evidence" value="ECO:0007669"/>
    <property type="project" value="TreeGrafter"/>
</dbReference>
<accession>A0A933MK10</accession>
<evidence type="ECO:0000259" key="3">
    <source>
        <dbReference type="Pfam" id="PF00294"/>
    </source>
</evidence>
<dbReference type="EMBL" id="JACQXR010000057">
    <property type="protein sequence ID" value="MBI4726528.1"/>
    <property type="molecule type" value="Genomic_DNA"/>
</dbReference>
<dbReference type="PANTHER" id="PTHR46969:SF1">
    <property type="entry name" value="BIFUNCTIONAL PROTEIN HLDE"/>
    <property type="match status" value="1"/>
</dbReference>
<dbReference type="InterPro" id="IPR029056">
    <property type="entry name" value="Ribokinase-like"/>
</dbReference>
<reference evidence="4" key="1">
    <citation type="submission" date="2020-07" db="EMBL/GenBank/DDBJ databases">
        <title>Huge and variable diversity of episymbiotic CPR bacteria and DPANN archaea in groundwater ecosystems.</title>
        <authorList>
            <person name="He C.Y."/>
            <person name="Keren R."/>
            <person name="Whittaker M."/>
            <person name="Farag I.F."/>
            <person name="Doudna J."/>
            <person name="Cate J.H.D."/>
            <person name="Banfield J.F."/>
        </authorList>
    </citation>
    <scope>NUCLEOTIDE SEQUENCE</scope>
    <source>
        <strain evidence="4">NC_groundwater_1520_Pr4_B-0.1um_53_5</strain>
    </source>
</reference>
<organism evidence="4 5">
    <name type="scientific">candidate division TA06 bacterium</name>
    <dbReference type="NCBI Taxonomy" id="2250710"/>
    <lineage>
        <taxon>Bacteria</taxon>
        <taxon>Bacteria division TA06</taxon>
    </lineage>
</organism>
<dbReference type="FunFam" id="3.40.1190.20:FF:000002">
    <property type="entry name" value="Bifunctional protein HldE"/>
    <property type="match status" value="1"/>
</dbReference>
<dbReference type="AlphaFoldDB" id="A0A933MK10"/>
<protein>
    <submittedName>
        <fullName evidence="4">D-glycero-beta-D-manno-heptose-7-phosphate kinase</fullName>
    </submittedName>
</protein>
<dbReference type="PROSITE" id="PS00584">
    <property type="entry name" value="PFKB_KINASES_2"/>
    <property type="match status" value="1"/>
</dbReference>
<keyword evidence="1" id="KW-0808">Transferase</keyword>
<proteinExistence type="predicted"/>
<dbReference type="SUPFAM" id="SSF53613">
    <property type="entry name" value="Ribokinase-like"/>
    <property type="match status" value="1"/>
</dbReference>
<dbReference type="CDD" id="cd01172">
    <property type="entry name" value="RfaE_like"/>
    <property type="match status" value="1"/>
</dbReference>
<dbReference type="Gene3D" id="3.40.1190.20">
    <property type="match status" value="1"/>
</dbReference>
<gene>
    <name evidence="4" type="primary">rfaE1</name>
    <name evidence="4" type="ORF">HY768_04780</name>
</gene>
<dbReference type="GO" id="GO:0005829">
    <property type="term" value="C:cytosol"/>
    <property type="evidence" value="ECO:0007669"/>
    <property type="project" value="TreeGrafter"/>
</dbReference>
<dbReference type="NCBIfam" id="TIGR02198">
    <property type="entry name" value="rfaE_dom_I"/>
    <property type="match status" value="1"/>
</dbReference>
<keyword evidence="2 4" id="KW-0418">Kinase</keyword>
<comment type="caution">
    <text evidence="4">The sequence shown here is derived from an EMBL/GenBank/DDBJ whole genome shotgun (WGS) entry which is preliminary data.</text>
</comment>
<feature type="domain" description="Carbohydrate kinase PfkB" evidence="3">
    <location>
        <begin position="23"/>
        <end position="321"/>
    </location>
</feature>
<dbReference type="InterPro" id="IPR011611">
    <property type="entry name" value="PfkB_dom"/>
</dbReference>
<dbReference type="GO" id="GO:0033786">
    <property type="term" value="F:heptose-1-phosphate adenylyltransferase activity"/>
    <property type="evidence" value="ECO:0007669"/>
    <property type="project" value="TreeGrafter"/>
</dbReference>